<dbReference type="EMBL" id="ML977608">
    <property type="protein sequence ID" value="KAF1997861.1"/>
    <property type="molecule type" value="Genomic_DNA"/>
</dbReference>
<feature type="region of interest" description="Disordered" evidence="1">
    <location>
        <begin position="105"/>
        <end position="199"/>
    </location>
</feature>
<proteinExistence type="predicted"/>
<keyword evidence="3" id="KW-1185">Reference proteome</keyword>
<name>A0A6A5WCJ0_9PLEO</name>
<dbReference type="Proteomes" id="UP000799779">
    <property type="component" value="Unassembled WGS sequence"/>
</dbReference>
<evidence type="ECO:0000313" key="2">
    <source>
        <dbReference type="EMBL" id="KAF1997861.1"/>
    </source>
</evidence>
<dbReference type="OrthoDB" id="5231984at2759"/>
<reference evidence="2" key="1">
    <citation type="journal article" date="2020" name="Stud. Mycol.">
        <title>101 Dothideomycetes genomes: a test case for predicting lifestyles and emergence of pathogens.</title>
        <authorList>
            <person name="Haridas S."/>
            <person name="Albert R."/>
            <person name="Binder M."/>
            <person name="Bloem J."/>
            <person name="Labutti K."/>
            <person name="Salamov A."/>
            <person name="Andreopoulos B."/>
            <person name="Baker S."/>
            <person name="Barry K."/>
            <person name="Bills G."/>
            <person name="Bluhm B."/>
            <person name="Cannon C."/>
            <person name="Castanera R."/>
            <person name="Culley D."/>
            <person name="Daum C."/>
            <person name="Ezra D."/>
            <person name="Gonzalez J."/>
            <person name="Henrissat B."/>
            <person name="Kuo A."/>
            <person name="Liang C."/>
            <person name="Lipzen A."/>
            <person name="Lutzoni F."/>
            <person name="Magnuson J."/>
            <person name="Mondo S."/>
            <person name="Nolan M."/>
            <person name="Ohm R."/>
            <person name="Pangilinan J."/>
            <person name="Park H.-J."/>
            <person name="Ramirez L."/>
            <person name="Alfaro M."/>
            <person name="Sun H."/>
            <person name="Tritt A."/>
            <person name="Yoshinaga Y."/>
            <person name="Zwiers L.-H."/>
            <person name="Turgeon B."/>
            <person name="Goodwin S."/>
            <person name="Spatafora J."/>
            <person name="Crous P."/>
            <person name="Grigoriev I."/>
        </authorList>
    </citation>
    <scope>NUCLEOTIDE SEQUENCE</scope>
    <source>
        <strain evidence="2">CBS 123094</strain>
    </source>
</reference>
<evidence type="ECO:0000313" key="3">
    <source>
        <dbReference type="Proteomes" id="UP000799779"/>
    </source>
</evidence>
<accession>A0A6A5WCJ0</accession>
<dbReference type="Gene3D" id="3.90.280.10">
    <property type="entry name" value="PEBP-like"/>
    <property type="match status" value="1"/>
</dbReference>
<gene>
    <name evidence="2" type="ORF">P154DRAFT_524412</name>
</gene>
<protein>
    <submittedName>
        <fullName evidence="2">Uncharacterized protein</fullName>
    </submittedName>
</protein>
<evidence type="ECO:0000256" key="1">
    <source>
        <dbReference type="SAM" id="MobiDB-lite"/>
    </source>
</evidence>
<organism evidence="2 3">
    <name type="scientific">Amniculicola lignicola CBS 123094</name>
    <dbReference type="NCBI Taxonomy" id="1392246"/>
    <lineage>
        <taxon>Eukaryota</taxon>
        <taxon>Fungi</taxon>
        <taxon>Dikarya</taxon>
        <taxon>Ascomycota</taxon>
        <taxon>Pezizomycotina</taxon>
        <taxon>Dothideomycetes</taxon>
        <taxon>Pleosporomycetidae</taxon>
        <taxon>Pleosporales</taxon>
        <taxon>Amniculicolaceae</taxon>
        <taxon>Amniculicola</taxon>
    </lineage>
</organism>
<feature type="compositionally biased region" description="Low complexity" evidence="1">
    <location>
        <begin position="121"/>
        <end position="178"/>
    </location>
</feature>
<dbReference type="InterPro" id="IPR036610">
    <property type="entry name" value="PEBP-like_sf"/>
</dbReference>
<sequence>MIDTTCDQARTLHFAQANFKYNFDVVNIESDSPQLQEYKAPGSFGEEGDERKYSFLMFDNPNRRQISELKLPGEGEAFDVDQFRSDNGFEDAVAGVGMVVTLGGTANCDADPSDENDRPESSSAAEPKPSSSVTPSAAVSSSAAVRTSSPVSRASSSPAGVRTTEAQEPESTAEPSETPGEEDSPSPSTEDSSSATDLATEASSVLLGPASTILVTTTLPETTISSTSSSTIALQTDSGASGLSTVMARCMVAAFLVAFAGLWV</sequence>
<feature type="compositionally biased region" description="Low complexity" evidence="1">
    <location>
        <begin position="185"/>
        <end position="194"/>
    </location>
</feature>
<dbReference type="AlphaFoldDB" id="A0A6A5WCJ0"/>